<dbReference type="GO" id="GO:0006529">
    <property type="term" value="P:asparagine biosynthetic process"/>
    <property type="evidence" value="ECO:0007669"/>
    <property type="project" value="UniProtKB-KW"/>
</dbReference>
<keyword evidence="8" id="KW-0061">Asparagine biosynthesis</keyword>
<evidence type="ECO:0000313" key="13">
    <source>
        <dbReference type="Proteomes" id="UP000541857"/>
    </source>
</evidence>
<dbReference type="PROSITE" id="PS51278">
    <property type="entry name" value="GATASE_TYPE_2"/>
    <property type="match status" value="1"/>
</dbReference>
<dbReference type="InterPro" id="IPR001962">
    <property type="entry name" value="Asn_synthase"/>
</dbReference>
<gene>
    <name evidence="12" type="primary">asnB</name>
    <name evidence="12" type="ORF">H3Z82_12605</name>
</gene>
<dbReference type="InterPro" id="IPR006426">
    <property type="entry name" value="Asn_synth_AEB"/>
</dbReference>
<dbReference type="Proteomes" id="UP000541857">
    <property type="component" value="Unassembled WGS sequence"/>
</dbReference>
<comment type="pathway">
    <text evidence="1">Amino-acid biosynthesis; L-asparagine biosynthesis; L-asparagine from L-aspartate (L-Gln route): step 1/1.</text>
</comment>
<dbReference type="EC" id="6.3.5.4" evidence="3"/>
<dbReference type="NCBIfam" id="TIGR01536">
    <property type="entry name" value="asn_synth_AEB"/>
    <property type="match status" value="1"/>
</dbReference>
<dbReference type="SUPFAM" id="SSF56235">
    <property type="entry name" value="N-terminal nucleophile aminohydrolases (Ntn hydrolases)"/>
    <property type="match status" value="1"/>
</dbReference>
<dbReference type="InterPro" id="IPR033738">
    <property type="entry name" value="AsnB_N"/>
</dbReference>
<dbReference type="PANTHER" id="PTHR43284:SF1">
    <property type="entry name" value="ASPARAGINE SYNTHETASE"/>
    <property type="match status" value="1"/>
</dbReference>
<protein>
    <recommendedName>
        <fullName evidence="3">asparagine synthase (glutamine-hydrolyzing)</fullName>
        <ecNumber evidence="3">6.3.5.4</ecNumber>
    </recommendedName>
</protein>
<reference evidence="12 13" key="1">
    <citation type="submission" date="2020-07" db="EMBL/GenBank/DDBJ databases">
        <title>Bacterium isolated from marine sediment.</title>
        <authorList>
            <person name="Shang D."/>
        </authorList>
    </citation>
    <scope>NUCLEOTIDE SEQUENCE [LARGE SCALE GENOMIC DNA]</scope>
    <source>
        <strain evidence="12 13">F6074</strain>
    </source>
</reference>
<dbReference type="CDD" id="cd00712">
    <property type="entry name" value="AsnB"/>
    <property type="match status" value="1"/>
</dbReference>
<evidence type="ECO:0000313" key="12">
    <source>
        <dbReference type="EMBL" id="MBA6153567.1"/>
    </source>
</evidence>
<evidence type="ECO:0000256" key="5">
    <source>
        <dbReference type="ARBA" id="ARBA00022840"/>
    </source>
</evidence>
<dbReference type="GO" id="GO:0005524">
    <property type="term" value="F:ATP binding"/>
    <property type="evidence" value="ECO:0007669"/>
    <property type="project" value="UniProtKB-KW"/>
</dbReference>
<dbReference type="SUPFAM" id="SSF52402">
    <property type="entry name" value="Adenine nucleotide alpha hydrolases-like"/>
    <property type="match status" value="1"/>
</dbReference>
<evidence type="ECO:0000256" key="7">
    <source>
        <dbReference type="ARBA" id="ARBA00048741"/>
    </source>
</evidence>
<organism evidence="12 13">
    <name type="scientific">Gelidibacter maritimus</name>
    <dbReference type="NCBI Taxonomy" id="2761487"/>
    <lineage>
        <taxon>Bacteria</taxon>
        <taxon>Pseudomonadati</taxon>
        <taxon>Bacteroidota</taxon>
        <taxon>Flavobacteriia</taxon>
        <taxon>Flavobacteriales</taxon>
        <taxon>Flavobacteriaceae</taxon>
        <taxon>Gelidibacter</taxon>
    </lineage>
</organism>
<evidence type="ECO:0000259" key="11">
    <source>
        <dbReference type="PROSITE" id="PS51278"/>
    </source>
</evidence>
<sequence length="601" mass="69719">MCGIYLSNIPFDKNEIVEKLNSISFRGPDFKAVENINGISFGHLRLSILDLDPRSHQPMHFDNLTIVYNGEIYNYKTIKKELQDLGYQFKTESDTEVLLIGFKHWNKNILDKINGMFAFSIYDADTNILFSARDRLGVKPFYYYWDDGQFEICSQIRPLLGDKKVSNDAISMFLDCAFIPSPYTIVENVYKLPPGNCLEINLNNNSLKINEYWNLKRVEPRNISYEAAKEELRELLFDAVRIRLHADVPVGSFLSGGIDSSLITSIATKVSKSKINTFSIGFDDSEYDESKIAEQFASILETNHKTTICNPSDLLELIPKLTEVYDEPFGDSSALPSLLLNKVTKHYVTVALSGDGGDESFMGYNHFDSLVRNKRIMDIPFIIRKSIAKSGVLKLFGMNTHRIKNALNTENRNDFIENIFSRKGFLLKEKKQDYMKHYQGYKTWSDNFLQKAADLNIKLWLENDSNVKVDRASMAYSVEVRSPFLDYRVIEYARSLPMHFRYEKGKQKKILRDILKDYIPEEIFDQPKRGFAVPIGSWMRTELKDEFYSALNDKFLNSVPNLNVPKFKRLLSEHMEMKEDHTAHIWKLYVLSKWYDEFGFR</sequence>
<feature type="site" description="Important for beta-aspartyl-AMP intermediate formation" evidence="10">
    <location>
        <position position="355"/>
    </location>
</feature>
<dbReference type="InterPro" id="IPR051786">
    <property type="entry name" value="ASN_synthetase/amidase"/>
</dbReference>
<dbReference type="Pfam" id="PF00733">
    <property type="entry name" value="Asn_synthase"/>
    <property type="match status" value="1"/>
</dbReference>
<dbReference type="GO" id="GO:0004066">
    <property type="term" value="F:asparagine synthase (glutamine-hydrolyzing) activity"/>
    <property type="evidence" value="ECO:0007669"/>
    <property type="project" value="UniProtKB-EC"/>
</dbReference>
<dbReference type="RefSeq" id="WP_182205867.1">
    <property type="nucleotide sequence ID" value="NZ_JACGLT010000010.1"/>
</dbReference>
<keyword evidence="12" id="KW-0436">Ligase</keyword>
<dbReference type="EMBL" id="JACGLT010000010">
    <property type="protein sequence ID" value="MBA6153567.1"/>
    <property type="molecule type" value="Genomic_DNA"/>
</dbReference>
<proteinExistence type="inferred from homology"/>
<name>A0A7W2R465_9FLAO</name>
<feature type="binding site" evidence="9">
    <location>
        <position position="94"/>
    </location>
    <ligand>
        <name>L-glutamine</name>
        <dbReference type="ChEBI" id="CHEBI:58359"/>
    </ligand>
</feature>
<accession>A0A7W2R465</accession>
<feature type="binding site" evidence="9">
    <location>
        <begin position="353"/>
        <end position="354"/>
    </location>
    <ligand>
        <name>ATP</name>
        <dbReference type="ChEBI" id="CHEBI:30616"/>
    </ligand>
</feature>
<dbReference type="PANTHER" id="PTHR43284">
    <property type="entry name" value="ASPARAGINE SYNTHETASE (GLUTAMINE-HYDROLYZING)"/>
    <property type="match status" value="1"/>
</dbReference>
<evidence type="ECO:0000256" key="8">
    <source>
        <dbReference type="PIRSR" id="PIRSR001589-1"/>
    </source>
</evidence>
<comment type="catalytic activity">
    <reaction evidence="7">
        <text>L-aspartate + L-glutamine + ATP + H2O = L-asparagine + L-glutamate + AMP + diphosphate + H(+)</text>
        <dbReference type="Rhea" id="RHEA:12228"/>
        <dbReference type="ChEBI" id="CHEBI:15377"/>
        <dbReference type="ChEBI" id="CHEBI:15378"/>
        <dbReference type="ChEBI" id="CHEBI:29985"/>
        <dbReference type="ChEBI" id="CHEBI:29991"/>
        <dbReference type="ChEBI" id="CHEBI:30616"/>
        <dbReference type="ChEBI" id="CHEBI:33019"/>
        <dbReference type="ChEBI" id="CHEBI:58048"/>
        <dbReference type="ChEBI" id="CHEBI:58359"/>
        <dbReference type="ChEBI" id="CHEBI:456215"/>
        <dbReference type="EC" id="6.3.5.4"/>
    </reaction>
</comment>
<dbReference type="Pfam" id="PF13537">
    <property type="entry name" value="GATase_7"/>
    <property type="match status" value="1"/>
</dbReference>
<dbReference type="CDD" id="cd01991">
    <property type="entry name" value="Asn_synthase_B_C"/>
    <property type="match status" value="1"/>
</dbReference>
<keyword evidence="6 8" id="KW-0315">Glutamine amidotransferase</keyword>
<comment type="similarity">
    <text evidence="2">Belongs to the asparagine synthetase family.</text>
</comment>
<dbReference type="GO" id="GO:0005829">
    <property type="term" value="C:cytosol"/>
    <property type="evidence" value="ECO:0007669"/>
    <property type="project" value="TreeGrafter"/>
</dbReference>
<keyword evidence="13" id="KW-1185">Reference proteome</keyword>
<evidence type="ECO:0000256" key="3">
    <source>
        <dbReference type="ARBA" id="ARBA00012737"/>
    </source>
</evidence>
<evidence type="ECO:0000256" key="10">
    <source>
        <dbReference type="PIRSR" id="PIRSR001589-3"/>
    </source>
</evidence>
<evidence type="ECO:0000256" key="6">
    <source>
        <dbReference type="ARBA" id="ARBA00022962"/>
    </source>
</evidence>
<dbReference type="Gene3D" id="3.40.50.620">
    <property type="entry name" value="HUPs"/>
    <property type="match status" value="1"/>
</dbReference>
<dbReference type="AlphaFoldDB" id="A0A7W2R465"/>
<evidence type="ECO:0000256" key="9">
    <source>
        <dbReference type="PIRSR" id="PIRSR001589-2"/>
    </source>
</evidence>
<comment type="caution">
    <text evidence="12">The sequence shown here is derived from an EMBL/GenBank/DDBJ whole genome shotgun (WGS) entry which is preliminary data.</text>
</comment>
<feature type="active site" description="For GATase activity" evidence="8">
    <location>
        <position position="2"/>
    </location>
</feature>
<dbReference type="Gene3D" id="3.60.20.10">
    <property type="entry name" value="Glutamine Phosphoribosylpyrophosphate, subunit 1, domain 1"/>
    <property type="match status" value="1"/>
</dbReference>
<keyword evidence="5 9" id="KW-0067">ATP-binding</keyword>
<dbReference type="InterPro" id="IPR029055">
    <property type="entry name" value="Ntn_hydrolases_N"/>
</dbReference>
<feature type="binding site" evidence="9">
    <location>
        <position position="280"/>
    </location>
    <ligand>
        <name>ATP</name>
        <dbReference type="ChEBI" id="CHEBI:30616"/>
    </ligand>
</feature>
<evidence type="ECO:0000256" key="4">
    <source>
        <dbReference type="ARBA" id="ARBA00022741"/>
    </source>
</evidence>
<feature type="domain" description="Glutamine amidotransferase type-2" evidence="11">
    <location>
        <begin position="2"/>
        <end position="203"/>
    </location>
</feature>
<dbReference type="InterPro" id="IPR017932">
    <property type="entry name" value="GATase_2_dom"/>
</dbReference>
<keyword evidence="8" id="KW-0028">Amino-acid biosynthesis</keyword>
<keyword evidence="4 9" id="KW-0547">Nucleotide-binding</keyword>
<dbReference type="PIRSF" id="PIRSF001589">
    <property type="entry name" value="Asn_synthetase_glu-h"/>
    <property type="match status" value="1"/>
</dbReference>
<evidence type="ECO:0000256" key="2">
    <source>
        <dbReference type="ARBA" id="ARBA00005752"/>
    </source>
</evidence>
<evidence type="ECO:0000256" key="1">
    <source>
        <dbReference type="ARBA" id="ARBA00005187"/>
    </source>
</evidence>
<dbReference type="InterPro" id="IPR014729">
    <property type="entry name" value="Rossmann-like_a/b/a_fold"/>
</dbReference>